<accession>A0A5B9QT08</accession>
<feature type="region of interest" description="Disordered" evidence="1">
    <location>
        <begin position="242"/>
        <end position="261"/>
    </location>
</feature>
<dbReference type="OrthoDB" id="9146593at2"/>
<dbReference type="Pfam" id="PF07586">
    <property type="entry name" value="HXXSHH"/>
    <property type="match status" value="1"/>
</dbReference>
<evidence type="ECO:0000313" key="3">
    <source>
        <dbReference type="Proteomes" id="UP000325286"/>
    </source>
</evidence>
<proteinExistence type="predicted"/>
<sequence>MSNQASRREFLKKLGISPAAAMLMMGLPSVGWGAESERRRRLIFLFSPNGVIPKHFWPDAEGPHGELKRILKPLDPFKDQLLTLQGVDNKIKGDGDGHMRGIGCLLTGIELFPGDIQGGSDTPAGWSMGISIDQHIKNKLQANPATQTRFGSLEFGVMVPDRADTWTRMSYAGPNQPVAPISNPYQMFEKLYGQTKNRQLLASVLDELGDDFKKVQGMLSSEDRRILDEHLAMVRSIEKELSSELAQQQAQGNEPSAADVGHAVPELPANVEEENDNMPEISRMQTELLVNSFAADFARVASFQITNSVGNAKLRWLEIDEGHHQLSHEPDKNEEAYEKLIKINTWYCEQVAYLAKRLSETPEPGGSGSLLDNTTIVWTNELGKGNSHTRNDIPFVFVGGGLDFKMGRAVKQKRTPHNRLLMSISEAMGFPEKSFGNPDYCGDGPLTGLT</sequence>
<feature type="compositionally biased region" description="Polar residues" evidence="1">
    <location>
        <begin position="244"/>
        <end position="254"/>
    </location>
</feature>
<dbReference type="AlphaFoldDB" id="A0A5B9QT08"/>
<keyword evidence="3" id="KW-1185">Reference proteome</keyword>
<dbReference type="RefSeq" id="WP_068133919.1">
    <property type="nucleotide sequence ID" value="NZ_CP042914.1"/>
</dbReference>
<name>A0A5B9QT08_9BACT</name>
<protein>
    <recommendedName>
        <fullName evidence="4">Secreted protein containing DUF1552</fullName>
    </recommendedName>
</protein>
<evidence type="ECO:0000313" key="2">
    <source>
        <dbReference type="EMBL" id="QEG41032.1"/>
    </source>
</evidence>
<dbReference type="EMBL" id="CP042914">
    <property type="protein sequence ID" value="QEG41032.1"/>
    <property type="molecule type" value="Genomic_DNA"/>
</dbReference>
<dbReference type="InterPro" id="IPR011447">
    <property type="entry name" value="DUF1552"/>
</dbReference>
<dbReference type="PROSITE" id="PS51318">
    <property type="entry name" value="TAT"/>
    <property type="match status" value="1"/>
</dbReference>
<gene>
    <name evidence="2" type="ORF">UC8_30500</name>
</gene>
<dbReference type="Proteomes" id="UP000325286">
    <property type="component" value="Chromosome"/>
</dbReference>
<organism evidence="2 3">
    <name type="scientific">Roseimaritima ulvae</name>
    <dbReference type="NCBI Taxonomy" id="980254"/>
    <lineage>
        <taxon>Bacteria</taxon>
        <taxon>Pseudomonadati</taxon>
        <taxon>Planctomycetota</taxon>
        <taxon>Planctomycetia</taxon>
        <taxon>Pirellulales</taxon>
        <taxon>Pirellulaceae</taxon>
        <taxon>Roseimaritima</taxon>
    </lineage>
</organism>
<evidence type="ECO:0008006" key="4">
    <source>
        <dbReference type="Google" id="ProtNLM"/>
    </source>
</evidence>
<reference evidence="2 3" key="1">
    <citation type="submission" date="2019-08" db="EMBL/GenBank/DDBJ databases">
        <title>Deep-cultivation of Planctomycetes and their phenomic and genomic characterization uncovers novel biology.</title>
        <authorList>
            <person name="Wiegand S."/>
            <person name="Jogler M."/>
            <person name="Boedeker C."/>
            <person name="Pinto D."/>
            <person name="Vollmers J."/>
            <person name="Rivas-Marin E."/>
            <person name="Kohn T."/>
            <person name="Peeters S.H."/>
            <person name="Heuer A."/>
            <person name="Rast P."/>
            <person name="Oberbeckmann S."/>
            <person name="Bunk B."/>
            <person name="Jeske O."/>
            <person name="Meyerdierks A."/>
            <person name="Storesund J.E."/>
            <person name="Kallscheuer N."/>
            <person name="Luecker S."/>
            <person name="Lage O.M."/>
            <person name="Pohl T."/>
            <person name="Merkel B.J."/>
            <person name="Hornburger P."/>
            <person name="Mueller R.-W."/>
            <person name="Bruemmer F."/>
            <person name="Labrenz M."/>
            <person name="Spormann A.M."/>
            <person name="Op den Camp H."/>
            <person name="Overmann J."/>
            <person name="Amann R."/>
            <person name="Jetten M.S.M."/>
            <person name="Mascher T."/>
            <person name="Medema M.H."/>
            <person name="Devos D.P."/>
            <person name="Kaster A.-K."/>
            <person name="Ovreas L."/>
            <person name="Rohde M."/>
            <person name="Galperin M.Y."/>
            <person name="Jogler C."/>
        </authorList>
    </citation>
    <scope>NUCLEOTIDE SEQUENCE [LARGE SCALE GENOMIC DNA]</scope>
    <source>
        <strain evidence="2 3">UC8</strain>
    </source>
</reference>
<dbReference type="InterPro" id="IPR006311">
    <property type="entry name" value="TAT_signal"/>
</dbReference>
<dbReference type="KEGG" id="rul:UC8_30500"/>
<evidence type="ECO:0000256" key="1">
    <source>
        <dbReference type="SAM" id="MobiDB-lite"/>
    </source>
</evidence>